<reference evidence="2 3" key="1">
    <citation type="submission" date="2016-11" db="EMBL/GenBank/DDBJ databases">
        <authorList>
            <person name="Jaros S."/>
            <person name="Januszkiewicz K."/>
            <person name="Wedrychowicz H."/>
        </authorList>
    </citation>
    <scope>NUCLEOTIDE SEQUENCE [LARGE SCALE GENOMIC DNA]</scope>
    <source>
        <strain evidence="2 3">NF2</strain>
    </source>
</reference>
<gene>
    <name evidence="2" type="ORF">BP422_09100</name>
</gene>
<dbReference type="AlphaFoldDB" id="A0A220MF62"/>
<organism evidence="2 3">
    <name type="scientific">Brevibacillus formosus</name>
    <dbReference type="NCBI Taxonomy" id="54913"/>
    <lineage>
        <taxon>Bacteria</taxon>
        <taxon>Bacillati</taxon>
        <taxon>Bacillota</taxon>
        <taxon>Bacilli</taxon>
        <taxon>Bacillales</taxon>
        <taxon>Paenibacillaceae</taxon>
        <taxon>Brevibacillus</taxon>
    </lineage>
</organism>
<dbReference type="RefSeq" id="WP_088907491.1">
    <property type="nucleotide sequence ID" value="NZ_CP018145.1"/>
</dbReference>
<dbReference type="EMBL" id="CP018145">
    <property type="protein sequence ID" value="ASJ53697.1"/>
    <property type="molecule type" value="Genomic_DNA"/>
</dbReference>
<evidence type="ECO:0000313" key="3">
    <source>
        <dbReference type="Proteomes" id="UP000197781"/>
    </source>
</evidence>
<name>A0A220MF62_9BACL</name>
<feature type="signal peptide" evidence="1">
    <location>
        <begin position="1"/>
        <end position="24"/>
    </location>
</feature>
<dbReference type="Proteomes" id="UP000197781">
    <property type="component" value="Chromosome"/>
</dbReference>
<sequence length="209" mass="23675">MKKVVKSLGILVLASSFLFVPTQAADAVAKGKDSIVRPQKNIFEGNWRYGDTLVVAYDTFFPNGWISIEKEPHRNGQLGYEVAKYINGANYGQVERSLSFNIPSGWVEIGRGYNSKRQAYIDIRNETKKRYQPHELENKWVGTGQPVPYGWVVVNLNLFEKHIVNITSIPTESSIEAIKHPSPAFAYEIPRGWEITVDGANSRILTRKY</sequence>
<protein>
    <submittedName>
        <fullName evidence="2">Uncharacterized protein</fullName>
    </submittedName>
</protein>
<keyword evidence="1" id="KW-0732">Signal</keyword>
<dbReference type="KEGG" id="bfm:BP422_09100"/>
<evidence type="ECO:0000256" key="1">
    <source>
        <dbReference type="SAM" id="SignalP"/>
    </source>
</evidence>
<feature type="chain" id="PRO_5038377447" evidence="1">
    <location>
        <begin position="25"/>
        <end position="209"/>
    </location>
</feature>
<evidence type="ECO:0000313" key="2">
    <source>
        <dbReference type="EMBL" id="ASJ53697.1"/>
    </source>
</evidence>
<proteinExistence type="predicted"/>
<accession>A0A220MF62</accession>